<dbReference type="UniPathway" id="UPA00053">
    <property type="reaction ID" value="UER00086"/>
</dbReference>
<name>A0A844B947_9BURK</name>
<protein>
    <recommendedName>
        <fullName evidence="4">3-dehydroquinate dehydratase</fullName>
        <shortName evidence="4">3-dehydroquinase</shortName>
        <ecNumber evidence="4">4.2.1.10</ecNumber>
    </recommendedName>
    <alternativeName>
        <fullName evidence="4">Type I DHQase</fullName>
    </alternativeName>
    <alternativeName>
        <fullName evidence="4">Type I dehydroquinase</fullName>
        <shortName evidence="4">DHQ1</shortName>
    </alternativeName>
</protein>
<evidence type="ECO:0000313" key="6">
    <source>
        <dbReference type="Proteomes" id="UP000487350"/>
    </source>
</evidence>
<dbReference type="InterPro" id="IPR001381">
    <property type="entry name" value="DHquinase_I"/>
</dbReference>
<sequence>MQARTMPFEGAQFPVICAPLVARTKAALVEETRIVAAKKPGLLEWRVDFFDDIANTAAVVDTLAAIREACGGIPVLFTRRSSNEGGEPIAIDEPRVLVMYRAVCESKLAALVDYEMSNAAADVSQVRDMSAMHGVKLVLSFHDFMKTPGAPFIASRFALAQQLGADVAKVAVMPRNMGDVLVLLGATLQANESLPIPVVSMAMGGFGALTRVCGWTFGSAMTFAVGQSSSAPGQMPIEEIEAGVAMLRRALGR</sequence>
<comment type="function">
    <text evidence="4">Involved in the third step of the chorismate pathway, which leads to the biosynthesis of aromatic amino acids. Catalyzes the cis-dehydration of 3-dehydroquinate (DHQ) and introduces the first double bond of the aromatic ring to yield 3-dehydroshikimate.</text>
</comment>
<dbReference type="GO" id="GO:0008652">
    <property type="term" value="P:amino acid biosynthetic process"/>
    <property type="evidence" value="ECO:0007669"/>
    <property type="project" value="UniProtKB-KW"/>
</dbReference>
<dbReference type="GO" id="GO:0046279">
    <property type="term" value="P:3,4-dihydroxybenzoate biosynthetic process"/>
    <property type="evidence" value="ECO:0007669"/>
    <property type="project" value="TreeGrafter"/>
</dbReference>
<keyword evidence="4" id="KW-0057">Aromatic amino acid biosynthesis</keyword>
<evidence type="ECO:0000256" key="1">
    <source>
        <dbReference type="ARBA" id="ARBA00001864"/>
    </source>
</evidence>
<comment type="similarity">
    <text evidence="4">Belongs to the type-I 3-dehydroquinase family.</text>
</comment>
<evidence type="ECO:0000256" key="4">
    <source>
        <dbReference type="HAMAP-Rule" id="MF_00214"/>
    </source>
</evidence>
<dbReference type="InterPro" id="IPR050146">
    <property type="entry name" value="Type-I_3-dehydroquinase"/>
</dbReference>
<evidence type="ECO:0000256" key="3">
    <source>
        <dbReference type="ARBA" id="ARBA00023270"/>
    </source>
</evidence>
<dbReference type="NCBIfam" id="TIGR01093">
    <property type="entry name" value="aroD"/>
    <property type="match status" value="1"/>
</dbReference>
<dbReference type="EC" id="4.2.1.10" evidence="4"/>
<dbReference type="SUPFAM" id="SSF51569">
    <property type="entry name" value="Aldolase"/>
    <property type="match status" value="1"/>
</dbReference>
<dbReference type="PANTHER" id="PTHR43699">
    <property type="entry name" value="3-DEHYDROQUINATE DEHYDRATASE"/>
    <property type="match status" value="1"/>
</dbReference>
<dbReference type="PANTHER" id="PTHR43699:SF1">
    <property type="entry name" value="3-DEHYDROQUINATE DEHYDRATASE"/>
    <property type="match status" value="1"/>
</dbReference>
<feature type="active site" description="Proton donor/acceptor" evidence="4">
    <location>
        <position position="142"/>
    </location>
</feature>
<dbReference type="Pfam" id="PF01487">
    <property type="entry name" value="DHquinase_I"/>
    <property type="match status" value="1"/>
</dbReference>
<reference evidence="5 6" key="1">
    <citation type="submission" date="2019-11" db="EMBL/GenBank/DDBJ databases">
        <title>Caenimonas koreensis gen. nov., sp. nov., isolated from activated sludge.</title>
        <authorList>
            <person name="Seung H.R."/>
        </authorList>
    </citation>
    <scope>NUCLEOTIDE SEQUENCE [LARGE SCALE GENOMIC DNA]</scope>
    <source>
        <strain evidence="5 6">EMB320</strain>
    </source>
</reference>
<dbReference type="Proteomes" id="UP000487350">
    <property type="component" value="Unassembled WGS sequence"/>
</dbReference>
<comment type="caution">
    <text evidence="5">The sequence shown here is derived from an EMBL/GenBank/DDBJ whole genome shotgun (WGS) entry which is preliminary data.</text>
</comment>
<accession>A0A844B947</accession>
<dbReference type="EMBL" id="WJBU01000010">
    <property type="protein sequence ID" value="MRD47996.1"/>
    <property type="molecule type" value="Genomic_DNA"/>
</dbReference>
<dbReference type="HAMAP" id="MF_00214">
    <property type="entry name" value="AroD"/>
    <property type="match status" value="1"/>
</dbReference>
<feature type="binding site" evidence="4">
    <location>
        <position position="230"/>
    </location>
    <ligand>
        <name>3-dehydroquinate</name>
        <dbReference type="ChEBI" id="CHEBI:32364"/>
    </ligand>
</feature>
<comment type="caution">
    <text evidence="4">Lacks conserved residue(s) required for the propagation of feature annotation.</text>
</comment>
<feature type="binding site" evidence="4">
    <location>
        <position position="80"/>
    </location>
    <ligand>
        <name>3-dehydroquinate</name>
        <dbReference type="ChEBI" id="CHEBI:32364"/>
    </ligand>
</feature>
<comment type="subunit">
    <text evidence="4">Homodimer.</text>
</comment>
<gene>
    <name evidence="4" type="primary">aroD</name>
    <name evidence="5" type="ORF">GHT07_11950</name>
</gene>
<proteinExistence type="inferred from homology"/>
<keyword evidence="2 4" id="KW-0456">Lyase</keyword>
<dbReference type="GO" id="GO:0009423">
    <property type="term" value="P:chorismate biosynthetic process"/>
    <property type="evidence" value="ECO:0007669"/>
    <property type="project" value="UniProtKB-UniRule"/>
</dbReference>
<dbReference type="FunFam" id="3.20.20.70:FF:000047">
    <property type="entry name" value="3-dehydroquinate dehydratase"/>
    <property type="match status" value="1"/>
</dbReference>
<dbReference type="CDD" id="cd00502">
    <property type="entry name" value="DHQase_I"/>
    <property type="match status" value="1"/>
</dbReference>
<evidence type="ECO:0000256" key="2">
    <source>
        <dbReference type="ARBA" id="ARBA00023239"/>
    </source>
</evidence>
<comment type="pathway">
    <text evidence="4">Metabolic intermediate biosynthesis; chorismate biosynthesis; chorismate from D-erythrose 4-phosphate and phosphoenolpyruvate: step 3/7.</text>
</comment>
<dbReference type="GO" id="GO:0003855">
    <property type="term" value="F:3-dehydroquinate dehydratase activity"/>
    <property type="evidence" value="ECO:0007669"/>
    <property type="project" value="UniProtKB-UniRule"/>
</dbReference>
<keyword evidence="6" id="KW-1185">Reference proteome</keyword>
<keyword evidence="3 4" id="KW-0704">Schiff base</keyword>
<comment type="catalytic activity">
    <reaction evidence="1 4">
        <text>3-dehydroquinate = 3-dehydroshikimate + H2O</text>
        <dbReference type="Rhea" id="RHEA:21096"/>
        <dbReference type="ChEBI" id="CHEBI:15377"/>
        <dbReference type="ChEBI" id="CHEBI:16630"/>
        <dbReference type="ChEBI" id="CHEBI:32364"/>
        <dbReference type="EC" id="4.2.1.10"/>
    </reaction>
</comment>
<dbReference type="OrthoDB" id="9813659at2"/>
<evidence type="ECO:0000313" key="5">
    <source>
        <dbReference type="EMBL" id="MRD47996.1"/>
    </source>
</evidence>
<dbReference type="AlphaFoldDB" id="A0A844B947"/>
<dbReference type="InterPro" id="IPR013785">
    <property type="entry name" value="Aldolase_TIM"/>
</dbReference>
<keyword evidence="4" id="KW-0028">Amino-acid biosynthesis</keyword>
<dbReference type="Gene3D" id="3.20.20.70">
    <property type="entry name" value="Aldolase class I"/>
    <property type="match status" value="1"/>
</dbReference>
<dbReference type="GO" id="GO:0009073">
    <property type="term" value="P:aromatic amino acid family biosynthetic process"/>
    <property type="evidence" value="ECO:0007669"/>
    <property type="project" value="UniProtKB-KW"/>
</dbReference>
<feature type="binding site" evidence="4">
    <location>
        <position position="234"/>
    </location>
    <ligand>
        <name>3-dehydroquinate</name>
        <dbReference type="ChEBI" id="CHEBI:32364"/>
    </ligand>
</feature>
<feature type="binding site" evidence="4">
    <location>
        <position position="211"/>
    </location>
    <ligand>
        <name>3-dehydroquinate</name>
        <dbReference type="ChEBI" id="CHEBI:32364"/>
    </ligand>
</feature>
<organism evidence="5 6">
    <name type="scientific">Caenimonas koreensis DSM 17982</name>
    <dbReference type="NCBI Taxonomy" id="1121255"/>
    <lineage>
        <taxon>Bacteria</taxon>
        <taxon>Pseudomonadati</taxon>
        <taxon>Pseudomonadota</taxon>
        <taxon>Betaproteobacteria</taxon>
        <taxon>Burkholderiales</taxon>
        <taxon>Comamonadaceae</taxon>
        <taxon>Caenimonas</taxon>
    </lineage>
</organism>
<feature type="active site" description="Schiff-base intermediate with substrate" evidence="4">
    <location>
        <position position="169"/>
    </location>
</feature>
<feature type="binding site" evidence="4">
    <location>
        <begin position="44"/>
        <end position="46"/>
    </location>
    <ligand>
        <name>3-dehydroquinate</name>
        <dbReference type="ChEBI" id="CHEBI:32364"/>
    </ligand>
</feature>